<dbReference type="PANTHER" id="PTHR38032">
    <property type="entry name" value="POLYMERASE-RELATED"/>
    <property type="match status" value="1"/>
</dbReference>
<dbReference type="OrthoDB" id="9816426at2"/>
<evidence type="ECO:0000256" key="1">
    <source>
        <dbReference type="SAM" id="Coils"/>
    </source>
</evidence>
<dbReference type="InterPro" id="IPR046866">
    <property type="entry name" value="FapA_N"/>
</dbReference>
<organism evidence="3 4">
    <name type="scientific">Methylomusa anaerophila</name>
    <dbReference type="NCBI Taxonomy" id="1930071"/>
    <lineage>
        <taxon>Bacteria</taxon>
        <taxon>Bacillati</taxon>
        <taxon>Bacillota</taxon>
        <taxon>Negativicutes</taxon>
        <taxon>Selenomonadales</taxon>
        <taxon>Sporomusaceae</taxon>
        <taxon>Methylomusa</taxon>
    </lineage>
</organism>
<evidence type="ECO:0000313" key="3">
    <source>
        <dbReference type="EMBL" id="BBB93157.1"/>
    </source>
</evidence>
<dbReference type="Pfam" id="PF03961">
    <property type="entry name" value="FapA"/>
    <property type="match status" value="1"/>
</dbReference>
<proteinExistence type="predicted"/>
<evidence type="ECO:0000313" key="4">
    <source>
        <dbReference type="Proteomes" id="UP000276437"/>
    </source>
</evidence>
<dbReference type="RefSeq" id="WP_126310023.1">
    <property type="nucleotide sequence ID" value="NZ_AP018449.1"/>
</dbReference>
<dbReference type="EMBL" id="AP018449">
    <property type="protein sequence ID" value="BBB93157.1"/>
    <property type="molecule type" value="Genomic_DNA"/>
</dbReference>
<dbReference type="KEGG" id="mana:MAMMFC1_03866"/>
<dbReference type="Proteomes" id="UP000276437">
    <property type="component" value="Chromosome"/>
</dbReference>
<dbReference type="AlphaFoldDB" id="A0A348AQ09"/>
<name>A0A348AQ09_9FIRM</name>
<dbReference type="Pfam" id="PF20250">
    <property type="entry name" value="FapA_N"/>
    <property type="match status" value="1"/>
</dbReference>
<dbReference type="InterPro" id="IPR046865">
    <property type="entry name" value="FapA_b_solenoid"/>
</dbReference>
<protein>
    <recommendedName>
        <fullName evidence="2">Flagellar Assembly Protein A N-terminal region domain-containing protein</fullName>
    </recommendedName>
</protein>
<gene>
    <name evidence="3" type="ORF">MAMMFC1_03866</name>
</gene>
<keyword evidence="4" id="KW-1185">Reference proteome</keyword>
<sequence>MSDTEERLLEQAENEIDTLDGYFNITTDEQGIFLAVFPPQGSGKPVKSQAILDAFSNLGIDKVDNALLIRTVKEAAGTPVKFGEKPVEAEPDIEVVVSRDRMEASLNIVIPKGCRRQVSMEEVMEKIQKAGVVFGIDQAIIQRAFEKPGVMVVFAQGKKQENGTNASIKYAIDFENKGRPVELEDGRVDYKNLNMFITVEKDQLLAAKIPATPGESGTDVLGNEVVAKPGKDVVLPLGKNVVAIDKYSIVAGQAGQVVVQGNKIHVIPVIEIKEDVDLSTGNVEFVGSVVIRGSVQTGFSVKAEGDVEIGGNVCGGIVEGKNIIIRMGIQGMNRGYVKAGENVVAKFAENATIIAGKDAIVDDVVLHSRISAGKHVTVLGKRGLIVGGHVSAGEEIKAKVVGTNLATNTDLEVGVNPALREEYQQIRKEVKKVELSLEQTQKALNLLRSMNQATLPPDKREMLLKLTKAQFHLMGQLETMRNRITEIELQLEEMRHGRIKVADSVFPGVKVVVGTLVKPIRELVKFASFYAEDGEVKVGSYQ</sequence>
<accession>A0A348AQ09</accession>
<dbReference type="PANTHER" id="PTHR38032:SF1">
    <property type="entry name" value="RNA-BINDING PROTEIN KHPB N-TERMINAL DOMAIN-CONTAINING PROTEIN"/>
    <property type="match status" value="1"/>
</dbReference>
<feature type="coiled-coil region" evidence="1">
    <location>
        <begin position="416"/>
        <end position="443"/>
    </location>
</feature>
<evidence type="ECO:0000259" key="2">
    <source>
        <dbReference type="Pfam" id="PF20250"/>
    </source>
</evidence>
<dbReference type="InterPro" id="IPR005646">
    <property type="entry name" value="FapA"/>
</dbReference>
<feature type="domain" description="Flagellar Assembly Protein A N-terminal region" evidence="2">
    <location>
        <begin position="93"/>
        <end position="262"/>
    </location>
</feature>
<reference evidence="3 4" key="1">
    <citation type="journal article" date="2018" name="Int. J. Syst. Evol. Microbiol.">
        <title>Methylomusa anaerophila gen. nov., sp. nov., an anaerobic methanol-utilizing bacterium isolated from a microbial fuel cell.</title>
        <authorList>
            <person name="Amano N."/>
            <person name="Yamamuro A."/>
            <person name="Miyahara M."/>
            <person name="Kouzuma A."/>
            <person name="Abe T."/>
            <person name="Watanabe K."/>
        </authorList>
    </citation>
    <scope>NUCLEOTIDE SEQUENCE [LARGE SCALE GENOMIC DNA]</scope>
    <source>
        <strain evidence="3 4">MMFC1</strain>
    </source>
</reference>
<keyword evidence="1" id="KW-0175">Coiled coil</keyword>